<dbReference type="EMBL" id="OUUY01000072">
    <property type="protein sequence ID" value="SPQ00560.1"/>
    <property type="molecule type" value="Genomic_DNA"/>
</dbReference>
<dbReference type="Gene3D" id="3.90.550.10">
    <property type="entry name" value="Spore Coat Polysaccharide Biosynthesis Protein SpsA, Chain A"/>
    <property type="match status" value="1"/>
</dbReference>
<dbReference type="InterPro" id="IPR001173">
    <property type="entry name" value="Glyco_trans_2-like"/>
</dbReference>
<reference evidence="3" key="1">
    <citation type="submission" date="2018-03" db="EMBL/GenBank/DDBJ databases">
        <authorList>
            <person name="Zecchin S."/>
        </authorList>
    </citation>
    <scope>NUCLEOTIDE SEQUENCE [LARGE SCALE GENOMIC DNA]</scope>
</reference>
<feature type="domain" description="Glycosyltransferase 2-like" evidence="1">
    <location>
        <begin position="4"/>
        <end position="174"/>
    </location>
</feature>
<dbReference type="Pfam" id="PF00535">
    <property type="entry name" value="Glycos_transf_2"/>
    <property type="match status" value="1"/>
</dbReference>
<keyword evidence="3" id="KW-1185">Reference proteome</keyword>
<gene>
    <name evidence="2" type="ORF">NBG4_270023</name>
</gene>
<proteinExistence type="predicted"/>
<accession>A0A2U3QGU2</accession>
<organism evidence="2 3">
    <name type="scientific">Candidatus Sulfobium mesophilum</name>
    <dbReference type="NCBI Taxonomy" id="2016548"/>
    <lineage>
        <taxon>Bacteria</taxon>
        <taxon>Pseudomonadati</taxon>
        <taxon>Nitrospirota</taxon>
        <taxon>Nitrospiria</taxon>
        <taxon>Nitrospirales</taxon>
        <taxon>Nitrospiraceae</taxon>
        <taxon>Candidatus Sulfobium</taxon>
    </lineage>
</organism>
<evidence type="ECO:0000313" key="3">
    <source>
        <dbReference type="Proteomes" id="UP000245125"/>
    </source>
</evidence>
<name>A0A2U3QGU2_9BACT</name>
<dbReference type="SUPFAM" id="SSF53448">
    <property type="entry name" value="Nucleotide-diphospho-sugar transferases"/>
    <property type="match status" value="1"/>
</dbReference>
<protein>
    <submittedName>
        <fullName evidence="2">Putative Glycosyltransferase</fullName>
    </submittedName>
</protein>
<dbReference type="AlphaFoldDB" id="A0A2U3QGU2"/>
<dbReference type="InterPro" id="IPR029044">
    <property type="entry name" value="Nucleotide-diphossugar_trans"/>
</dbReference>
<evidence type="ECO:0000313" key="2">
    <source>
        <dbReference type="EMBL" id="SPQ00560.1"/>
    </source>
</evidence>
<dbReference type="GO" id="GO:0016758">
    <property type="term" value="F:hexosyltransferase activity"/>
    <property type="evidence" value="ECO:0007669"/>
    <property type="project" value="UniProtKB-ARBA"/>
</dbReference>
<dbReference type="PANTHER" id="PTHR22916:SF65">
    <property type="entry name" value="SLR1065 PROTEIN"/>
    <property type="match status" value="1"/>
</dbReference>
<dbReference type="PANTHER" id="PTHR22916">
    <property type="entry name" value="GLYCOSYLTRANSFERASE"/>
    <property type="match status" value="1"/>
</dbReference>
<keyword evidence="2" id="KW-0808">Transferase</keyword>
<sequence length="314" mass="36447">MTISIITPSYNQAQFLAETIQSVLGQEGDFNLDYIIVDGGSTDDSVAIIKHFERLLGEGGRQVKCRGINYRWISEKDKGQTDALIKGFRMAEGEILAWLNSDDIYLPDTLQTVSAFFRENPGTALLYGDAHYCDTDGKIIGRYPAEDFNLRKLAYFNFICQPSTFFRREAFEAVGGLDERLHFAMDFDLSVRICKQFPCCYLPRFFSKYRLHEVSKTVRDDVLFENYEEMLHVARKYFDWAPLSLVYGSCTYYCLARLPRFLTRFRSLVIGAALFCTLPRSLWLNRGLRREDLKLLSLSNFRKMFKKRMEILRG</sequence>
<evidence type="ECO:0000259" key="1">
    <source>
        <dbReference type="Pfam" id="PF00535"/>
    </source>
</evidence>
<dbReference type="Proteomes" id="UP000245125">
    <property type="component" value="Unassembled WGS sequence"/>
</dbReference>
<dbReference type="CDD" id="cd06433">
    <property type="entry name" value="GT_2_WfgS_like"/>
    <property type="match status" value="1"/>
</dbReference>